<gene>
    <name evidence="1" type="ORF">PsorP6_001360</name>
</gene>
<dbReference type="EMBL" id="CM047580">
    <property type="protein sequence ID" value="KAI9921573.1"/>
    <property type="molecule type" value="Genomic_DNA"/>
</dbReference>
<keyword evidence="2" id="KW-1185">Reference proteome</keyword>
<dbReference type="Proteomes" id="UP001163321">
    <property type="component" value="Chromosome 1"/>
</dbReference>
<evidence type="ECO:0000313" key="2">
    <source>
        <dbReference type="Proteomes" id="UP001163321"/>
    </source>
</evidence>
<name>A0ACC0WUN1_9STRA</name>
<sequence>MFFQRYVHVVLDAVLGSYVKDIDPDALQISVWNGKIEVEAVELQPDAFPLPNQMRLVKGTLRQLRIDLPWTKMSNEPIRVDIQDVSLLLEVYADDRASLDSAEMSPDEQRRAAKKKLQTLKRKRAAIDAVEKATELKEKNKTPTGQSWTEGFLFKLLAKVLDNVQLHVQHLHLRMEDRVSDPIHPYAVGMTLEAIIIKSADEGWNYTMVGRGTTQPTGVSFIRKKMDINKFGIYWSLPLVPVSPAVLNDAAMFTALMRSSFESQKMMMDFSGETSSTETEKMTMPALFQLRDYIIHPLTVSMKLTVNDGNHKLPITHQELSERVLSRLGTPWLVKAIDAIGDEAWMEFLDRMPKLAGERKYTLGFVFSEAWSVAREVTEEEDEIPSMLQFKEALSSCLQWSLDEVNRVEQCIVDYREAVVHVMEEKSTYIDAQASIDQIRTSLYRQQYLSALSFISFLTIKRRQARYLKLRPRKIRVKDDPRAWWTYAINAVLLDVRERLAHVDWEALEETRRRRERYKNLCLVLQHSHTFAASLVPPDVRFLSEEVAHYELDDLEFEMDVKDLITLRLALRKEITEKEKEKEALSKLQSLHARSAQDAEMPTRSRLWSYATWLTGGGPNSTGSSGHNTEGVRIEDVKWSDQDTIDLYEAIDFHPKKSEIPESEESEDVAARVTLVQQENQHILYRFQLSLRRGSFKLSLEDVPADFGSLTLHTAAKSSSSSFLIASLDDVEIQFLVRPTSFEVGLQLCDAFFCQSPGLSLHDKMTQRKRSVSSSATDFFLERMDMDEVLECHPAGVCSQMSSVRLRHCEKKLPLVQLSIESERHERASSASNSIKGDGSDEQTGANESPGSHLLRVSLVTQPIKCNVNLMFLLDVVTVFSRPVNVDLSGLEHSAWKRAQSLQRYSAAQLREALARRTKVELRLDVISPLINIVQAPLPEMEGSHASLLVFLGHLKAQTKHLSEVLTDSSDHEAEADKDEIIALAPSEKDLYDALEISISGIKVQIIRGVKSNRGYRVFRPRTHCNNKCARHYLLEKTSLTLSFYISVTPDDPTIPLLKLFGGVNSVNLSLSSASFRSLMQLLHSFGENFVVYSQRRLDPNSTTAANPTSDFTSLVGPLDQRCSKPNFERGESSNFKPERIAFSSSGSTETSTAAQSSSYMELARKMQLERQKTLKEKEIDDHDLLVKLWKRVVCELQFRVREVTLTLKLRDLENGSGKIVRVRAVDINTRLKMRSYDKRLEFALGTLLVEDILLLPSSSSTVLEKKRFLMKSGNHEVVTESEEKTCPSIQPPASSEQLIHVAITSIISDAVMPKDKTLWKNARHSPFPSTADRSSIWQDPLITAHSVDVSLRVLTIDVYQDTLAEMFVFFFQHNREEKEIHQQTSPPPPRSLRSISEGSSVGRIKMIKDIEDQSVLSSVDAEAKEGSLSKKFGVWMASSLLDTHSLASPHKKNEETATEDGSDDAHENLPASMQLRIQVEGLSLFLHLDDKQRPQEMPSAFASLTAQHFCSCVQRFPRYMSVFAYLTSLKICDVLQVDQHLSEIISHGNIITEPHDDKLWSCRGAGRDDDEAIGHIPTVSETLNLLDTIPAVFSCGTQFYGADFIQEVWHPGYSSRYSMRLKSPRIRFLYSFFDDMRNYWMKGILLETVLSILSREQAEMLWEGDFQLTGIHDDATQAEIGDGKVIEGEDRTSAGEFSGSDVVSMFPLVDIRLENAVLEMPPHRMSSESLLLRFDTFQASNENIVNSFLGMENRVVAKVLLNSSLKQLHLQLKALRIVSVILVDHNDVDKRLGEGGFLTQSLLGLTDCSVAVDFRSPVQFKMSLTYSPVRLVCNQEQYAFVLRVPLQNYRERTRYNFAARTETPVRKVGRVPSHRFSLSRSLDGSSSSGRPMEHGDEVSYGSSPLEVQEDTKEHLVILDIHVPEVTMELLEGQHGYHPSSSGDLDMVAEKGKPNDGSLCLCALSVLSGCASYNFANGSLTADIALERVHVRDLRVNVNMSPSYRDVVVFERCNEGLRKAINLQFRRESLNVALSSIGFNPSFPSRKGVRATGTQFRSASCRALTGLFSSEFSLRRTESEMSVSSPTTSTKPSAVIGVEESLNLVIDIAGFKVIPSNIHYDVLQFLTIPETLRARDASSMSHDTEESAVDDSEERNVVTPVYRRLSLELNVGPSAILLVEDPHKLKSRALILSWESSILVNYLQQTNENECPNVADIRKESPAHSRNQVQVCVSPKNIRGTSRLSDESVWATEQAATATSADCLKPIDMEIVLQMDLRSHFLRFRTTFDRVMELRFGYLDFCTMTAALNHILSRISVDSELSSQGRRNRRSMSASSVSSFIVGGADSETSSWSERRRSPSSPRSNLAFSISKKGEQQRPAALYGTSLIYLVSATFRGRLETRPVVGFYNSTWRKRYLVLPHTAPQRQLVQSVAFRILPASGSRRQHGDEIYYGDRIILEAVKDTSQDTEEKTLQAASITKEETTSTSPSAVETDVSHITSQSNLIRKYDQLGAIGYLGPEGSAGAFETTIWKHGSSMFNSDKSVIYDRELIVFEGLTIYRSFTKSKKAYSAANESGQSMDFNSARAGFRTEGAHTVDTTSARGGGYLMFNGIGDAPIPFTISIVSSRASAQAEQGCVAGISAARDSSGAAKETVVETPARKQRDKRKEHVALASFLENLKVLEFTLPEVNATIVNDFHNMLLPLLHFRVATLHADVRGRLEEKFTVLTSLRFGIQAYNSQLAVWEPVLEDFEVNAAYHGKGGVLCDYCMSERQLISPTGATLRCDGMPLCLFRSSRTEVFTNAAAHSWESKNYIYRELLEQPDVQEGARVANSFMIVVKDDFNLNVSRNMINVLVHFFALVTNATAADEALSSRLGPYIYVDNQSGIPFVVATHPSFSTDAASSAGETSASSQRPASSIEMPTEVPGADTNDEIMKAGTAIFNSSAWSRRRLTTMLKDISSSDTKWIRVNSGECIATDIVAHKAPAGCVTSPLRRLLWLKPQSHSQGSSSASKAIPVPIGYSNRSYLHLESSDKHDSWHGESIICETVAEQGTLVLRLRGKVQLINYFNVPIQVTYNNQREEIIEPGGRVAHYIPIQYLESGTIAFRPLLSNGQIQRSDALSIASLLRSTDSTTSVGRAPYRPQVGWLERRKALTFYWDDHPSAGGGDDSSFNVSLPPFQVILTALRKSERHETTMSLRPPIVLENLVPYELSYRTVCMKSEAEVVWVEKNAAAFSGARGKVASGTSACVPEVEILEREMQNGEMMQIPTVVGLSLALPQIELQRFSRWTKDTFIYGCDSFCERIELNMRDDNECEALAPANKLTICVEITQLEKLRSRSLNMLCPVVCRVFTEYWLINRTSLSLAFYTADDYLIPSNHPSRRWDKDEGVLADAESSAVSLSVFSCESKQVVSKLKIGIKGDAGEREVQSEPFDISAVGVRGQILVPTTRSRDSRSLLSTFAEFGATSDGLRQTSKQYEFGVMIEQGPEKFSRSRVVTLVPRYYFINRSSKFEIHIRQERSTDATGILVLHPEETKIFHWSDSRLPLRVQICFALPDKRQPDRDTVSFVNSSQWSAPFELSSVGNFVLRVKSKVRPAPPCLPGCFEGGTLTQKHLEMDDERFFDDDETSDAERMLMTGVQLNVAVELHDPSFLVYLEEGSPLLHFSPPLSHEYQRNCRDHRLNMKEKDNEGFVPFKIKNECSNLALVLWQKTLVRDGKGSVTVNFEGGDLVLPFHSIDYVPFRFSAFPTVFVQVQKVAGLEIGALRKENPVRGREKVKTKSLAQRKNSDVPVSALTRAATMGQAEVVSSFEVQLKKLQCLPTIDVSEGVAKKRLWAEVLLDETTKTLLVTDMLPGYSGEHKRRRRATLLRSWKRYNHSIIFISQVISTFSSPVNHGADGDTVQEVPRKKKRVHFATDVKKKLQGEDDGTHRALKQVDIAGAVPTLSEEEKEVEALALCVQLVDATNLEEVFFQAGRSDIASCLPFITFSLRTGVEEVHTRLKSQSTATIPRWLPCSSSKTILSALVLSAEDDDEEERGRPKYAFGAGVEIVVEIREADKFLFGSSVIATARIPLQEYCAAAMISTCNDANYETPVVEFLAPVHAARHVDEWPCGSENETRIHFQMCCRRTVTTRYATVTSSGEAPQDVEIMKELKEKLAAYQLKMELDVLVSSRSQLKLLLEHEAVDTSTNGTNIPAGLRFGPEALLKEKKQPSLSHFLARTTSTDDESSDIRSRGGNSTRGSVTTEESYSDGTFEEIGDEKRLTAVLVGVSNLHIPTEVIRHNYKHTHKTVEHIEPKVYCTITYQESTRSALSAVAKPSCRTVFPPQERLDDHAVSSKRGEMASLPSDHARLQQVRTHEFSRGQRLGLDLIYRNGRVLVQGVECDGVCGDLVYEGKIRIGDTVIAANNKSIVNLHRDASFAVIEKAMRWGESVGMQDVEEKAATSKPTFTLSFLYQPVTPERMTSNSSRPPCAQTLEEDNGAKKYNVEWNRRVEFIETTSTTFSAVCSNERVLVRVYLRNETSDHGLSASQESSIVPFLYFFGDDAMMDHLDHSKQDSRFDVLLAEAWVPLPPSSLTDTGTHDGNLLATTSALAFTERICALYSPQERSQHRAVPEMVGQLRLALKWDFINPLRVGHEHGDLRFHLQLEVARLCISVVDDGAWRSVASAMGPQEPQEVLCISLSDQNASAGIQLSYGQISDGKEVVNARVGHLQIDNQLLDTNYPVLLRPMRLLDAQMQEEGYSVACENEEKAQDHVESPLLLPTFQLMAVFRREPNVIQFDYVFGQLQELEIKLEDATLIALAHVFSGVEWSPTTSKTRAKKQKKRSESDFGSNLALELLEIEWSTPTLLSTAAEGRLGSTNGSGGTNRKVLLRWVLLCPVKVNVTFTSTADRSLLQSLVLS</sequence>
<evidence type="ECO:0000313" key="1">
    <source>
        <dbReference type="EMBL" id="KAI9921573.1"/>
    </source>
</evidence>
<organism evidence="1 2">
    <name type="scientific">Peronosclerospora sorghi</name>
    <dbReference type="NCBI Taxonomy" id="230839"/>
    <lineage>
        <taxon>Eukaryota</taxon>
        <taxon>Sar</taxon>
        <taxon>Stramenopiles</taxon>
        <taxon>Oomycota</taxon>
        <taxon>Peronosporomycetes</taxon>
        <taxon>Peronosporales</taxon>
        <taxon>Peronosporaceae</taxon>
        <taxon>Peronosclerospora</taxon>
    </lineage>
</organism>
<comment type="caution">
    <text evidence="1">The sequence shown here is derived from an EMBL/GenBank/DDBJ whole genome shotgun (WGS) entry which is preliminary data.</text>
</comment>
<proteinExistence type="predicted"/>
<protein>
    <submittedName>
        <fullName evidence="1">Uncharacterized protein</fullName>
    </submittedName>
</protein>
<accession>A0ACC0WUN1</accession>
<reference evidence="1 2" key="1">
    <citation type="journal article" date="2022" name="bioRxiv">
        <title>The genome of the oomycete Peronosclerospora sorghi, a cosmopolitan pathogen of maize and sorghum, is inflated with dispersed pseudogenes.</title>
        <authorList>
            <person name="Fletcher K."/>
            <person name="Martin F."/>
            <person name="Isakeit T."/>
            <person name="Cavanaugh K."/>
            <person name="Magill C."/>
            <person name="Michelmore R."/>
        </authorList>
    </citation>
    <scope>NUCLEOTIDE SEQUENCE [LARGE SCALE GENOMIC DNA]</scope>
    <source>
        <strain evidence="1">P6</strain>
    </source>
</reference>